<dbReference type="Pfam" id="PF08208">
    <property type="entry name" value="RNA_polI_A34"/>
    <property type="match status" value="1"/>
</dbReference>
<feature type="compositionally biased region" description="Basic residues" evidence="1">
    <location>
        <begin position="595"/>
        <end position="607"/>
    </location>
</feature>
<dbReference type="AlphaFoldDB" id="A0AAD9YJV0"/>
<evidence type="ECO:0000313" key="3">
    <source>
        <dbReference type="Proteomes" id="UP001281614"/>
    </source>
</evidence>
<dbReference type="Proteomes" id="UP001281614">
    <property type="component" value="Unassembled WGS sequence"/>
</dbReference>
<dbReference type="PANTHER" id="PTHR28155">
    <property type="entry name" value="ACR243WP"/>
    <property type="match status" value="1"/>
</dbReference>
<feature type="region of interest" description="Disordered" evidence="1">
    <location>
        <begin position="1"/>
        <end position="390"/>
    </location>
</feature>
<feature type="compositionally biased region" description="Acidic residues" evidence="1">
    <location>
        <begin position="344"/>
        <end position="361"/>
    </location>
</feature>
<organism evidence="2 3">
    <name type="scientific">Colletotrichum kahawae</name>
    <name type="common">Coffee berry disease fungus</name>
    <dbReference type="NCBI Taxonomy" id="34407"/>
    <lineage>
        <taxon>Eukaryota</taxon>
        <taxon>Fungi</taxon>
        <taxon>Dikarya</taxon>
        <taxon>Ascomycota</taxon>
        <taxon>Pezizomycotina</taxon>
        <taxon>Sordariomycetes</taxon>
        <taxon>Hypocreomycetidae</taxon>
        <taxon>Glomerellales</taxon>
        <taxon>Glomerellaceae</taxon>
        <taxon>Colletotrichum</taxon>
        <taxon>Colletotrichum gloeosporioides species complex</taxon>
    </lineage>
</organism>
<feature type="compositionally biased region" description="Low complexity" evidence="1">
    <location>
        <begin position="312"/>
        <end position="326"/>
    </location>
</feature>
<feature type="compositionally biased region" description="Acidic residues" evidence="1">
    <location>
        <begin position="172"/>
        <end position="187"/>
    </location>
</feature>
<reference evidence="2" key="1">
    <citation type="submission" date="2023-02" db="EMBL/GenBank/DDBJ databases">
        <title>Colletotrichum kahawae CIFC_Que2 genome sequencing and assembly.</title>
        <authorList>
            <person name="Baroncelli R."/>
        </authorList>
    </citation>
    <scope>NUCLEOTIDE SEQUENCE</scope>
    <source>
        <strain evidence="2">CIFC_Que2</strain>
    </source>
</reference>
<feature type="compositionally biased region" description="Acidic residues" evidence="1">
    <location>
        <begin position="247"/>
        <end position="274"/>
    </location>
</feature>
<evidence type="ECO:0000256" key="1">
    <source>
        <dbReference type="SAM" id="MobiDB-lite"/>
    </source>
</evidence>
<keyword evidence="2" id="KW-0240">DNA-directed RNA polymerase</keyword>
<gene>
    <name evidence="2" type="ORF">CKAH01_04256</name>
</gene>
<feature type="compositionally biased region" description="Acidic residues" evidence="1">
    <location>
        <begin position="299"/>
        <end position="309"/>
    </location>
</feature>
<keyword evidence="3" id="KW-1185">Reference proteome</keyword>
<dbReference type="InterPro" id="IPR013240">
    <property type="entry name" value="DNA-dir_RNA_pol1_su_RPA34"/>
</dbReference>
<dbReference type="PANTHER" id="PTHR28155:SF1">
    <property type="entry name" value="DNA-DIRECTED RNA POLYMERASE I SUBUNIT RPA34.5-DOMAIN-CONTAINING PROTEIN"/>
    <property type="match status" value="1"/>
</dbReference>
<dbReference type="GO" id="GO:0000428">
    <property type="term" value="C:DNA-directed RNA polymerase complex"/>
    <property type="evidence" value="ECO:0007669"/>
    <property type="project" value="UniProtKB-KW"/>
</dbReference>
<evidence type="ECO:0000313" key="2">
    <source>
        <dbReference type="EMBL" id="KAK2770749.1"/>
    </source>
</evidence>
<dbReference type="EMBL" id="VYYT01000090">
    <property type="protein sequence ID" value="KAK2770749.1"/>
    <property type="molecule type" value="Genomic_DNA"/>
</dbReference>
<protein>
    <submittedName>
        <fullName evidence="2">DNA-directed RNA polymerase i subunit</fullName>
    </submittedName>
</protein>
<feature type="compositionally biased region" description="Basic and acidic residues" evidence="1">
    <location>
        <begin position="159"/>
        <end position="171"/>
    </location>
</feature>
<feature type="compositionally biased region" description="Basic and acidic residues" evidence="1">
    <location>
        <begin position="142"/>
        <end position="151"/>
    </location>
</feature>
<feature type="compositionally biased region" description="Low complexity" evidence="1">
    <location>
        <begin position="724"/>
        <end position="736"/>
    </location>
</feature>
<dbReference type="InterPro" id="IPR053263">
    <property type="entry name" value="Euk_RPA34_RNAP_subunit"/>
</dbReference>
<feature type="compositionally biased region" description="Basic residues" evidence="1">
    <location>
        <begin position="633"/>
        <end position="642"/>
    </location>
</feature>
<accession>A0AAD9YJV0</accession>
<feature type="compositionally biased region" description="Acidic residues" evidence="1">
    <location>
        <begin position="369"/>
        <end position="379"/>
    </location>
</feature>
<keyword evidence="2" id="KW-0804">Transcription</keyword>
<dbReference type="Gene3D" id="6.20.250.70">
    <property type="match status" value="1"/>
</dbReference>
<feature type="region of interest" description="Disordered" evidence="1">
    <location>
        <begin position="524"/>
        <end position="796"/>
    </location>
</feature>
<feature type="compositionally biased region" description="Polar residues" evidence="1">
    <location>
        <begin position="614"/>
        <end position="630"/>
    </location>
</feature>
<feature type="compositionally biased region" description="Low complexity" evidence="1">
    <location>
        <begin position="285"/>
        <end position="298"/>
    </location>
</feature>
<comment type="caution">
    <text evidence="2">The sequence shown here is derived from an EMBL/GenBank/DDBJ whole genome shotgun (WGS) entry which is preliminary data.</text>
</comment>
<sequence length="796" mass="84728">MGGKSDGRRSGGFQRRDRTPIKREIKQEIVDDDGKSFLRACSPATPSFSRSPKAFGSGSGAPTTQAQAHRPATANAPLVRATPTRISEASQKIPVALKSKSPITPSKKVTFAPRPIFEPSPGTMAPRKLDGVHSLNALLEAGSKEPAETKGKFTKTAKPKADKKFDPRADDSDSESSSDASDSDDEPSPGFLASINGHVSPKKSADTPLKKAKRGKDDEVADSDVERTASSAKANATKKKPTRPESSSEDESSSAEAEEQSDSDSDSDSSDSDSESNKKPAQKVTAKATEKAASSSSESESESESEDEETSKPAAKPTAKPAAKPAVNGTKAIKAASTSSSESSSEEESSDKESSSEEEEPSSDKDGSSDSESDDEADEPAAVVSQRTGKELSVPGFVGKDFILRKAQGDEDGKDMADFFTKAKLDGKQLWYFTAPASVPINVIEKLEIPMDKVKKGQPIFKHNSEDYTVGQDEGSTSIQLLIPNKKGARYESAPHKVHNVLHFKRVTQLPGGDPRVNTRAIEPSAVRPQPPNLTARFRPIGVTDDTPMGNIGVDASSDESDVEMTAAPAVSMSKKSKPAAKSQDAMDIDEPTPKAKKSSKKEKKSKTASEPTQNSQSTIIEVPNSQPLTSKKEKKSNKKRRDSIESISSVGSNTKPEPKKAAATPKSTKRKHSSEDDQDSASAQLEQETLSAEKKAKKAKTETAILPPTIPKAGFSFSSLGNSPAPTSTPQSTKSKSSKKAKETSIQPPKRQSIVPIPTPGVKMASPAATETPKEKTKRKSKSDKKETPVPAPKY</sequence>
<dbReference type="GO" id="GO:0006360">
    <property type="term" value="P:transcription by RNA polymerase I"/>
    <property type="evidence" value="ECO:0007669"/>
    <property type="project" value="InterPro"/>
</dbReference>
<name>A0AAD9YJV0_COLKA</name>
<feature type="compositionally biased region" description="Basic and acidic residues" evidence="1">
    <location>
        <begin position="1"/>
        <end position="36"/>
    </location>
</feature>
<proteinExistence type="predicted"/>